<evidence type="ECO:0000313" key="1">
    <source>
        <dbReference type="EMBL" id="CAF4388369.1"/>
    </source>
</evidence>
<protein>
    <recommendedName>
        <fullName evidence="3">Alcohol dehydrogenase</fullName>
    </recommendedName>
</protein>
<dbReference type="Gene3D" id="3.40.50.720">
    <property type="entry name" value="NAD(P)-binding Rossmann-like Domain"/>
    <property type="match status" value="1"/>
</dbReference>
<evidence type="ECO:0000313" key="2">
    <source>
        <dbReference type="Proteomes" id="UP000663874"/>
    </source>
</evidence>
<dbReference type="EMBL" id="CAJOBE010061714">
    <property type="protein sequence ID" value="CAF4388369.1"/>
    <property type="molecule type" value="Genomic_DNA"/>
</dbReference>
<sequence>MMVVGAPREPIPIEVSNLIRRDITVKGSLLASIESARRMVKFVVQHGIKSEIKTYSLEEVPNKMLEDFHSPNMKGKLVVNISS</sequence>
<comment type="caution">
    <text evidence="1">The sequence shown here is derived from an EMBL/GenBank/DDBJ whole genome shotgun (WGS) entry which is preliminary data.</text>
</comment>
<evidence type="ECO:0008006" key="3">
    <source>
        <dbReference type="Google" id="ProtNLM"/>
    </source>
</evidence>
<gene>
    <name evidence="1" type="ORF">FNK824_LOCUS43538</name>
</gene>
<reference evidence="1" key="1">
    <citation type="submission" date="2021-02" db="EMBL/GenBank/DDBJ databases">
        <authorList>
            <person name="Nowell W R."/>
        </authorList>
    </citation>
    <scope>NUCLEOTIDE SEQUENCE</scope>
</reference>
<dbReference type="AlphaFoldDB" id="A0A820NGM2"/>
<name>A0A820NGM2_9BILA</name>
<dbReference type="Gene3D" id="3.90.180.10">
    <property type="entry name" value="Medium-chain alcohol dehydrogenases, catalytic domain"/>
    <property type="match status" value="1"/>
</dbReference>
<organism evidence="1 2">
    <name type="scientific">Rotaria sordida</name>
    <dbReference type="NCBI Taxonomy" id="392033"/>
    <lineage>
        <taxon>Eukaryota</taxon>
        <taxon>Metazoa</taxon>
        <taxon>Spiralia</taxon>
        <taxon>Gnathifera</taxon>
        <taxon>Rotifera</taxon>
        <taxon>Eurotatoria</taxon>
        <taxon>Bdelloidea</taxon>
        <taxon>Philodinida</taxon>
        <taxon>Philodinidae</taxon>
        <taxon>Rotaria</taxon>
    </lineage>
</organism>
<accession>A0A820NGM2</accession>
<dbReference type="Proteomes" id="UP000663874">
    <property type="component" value="Unassembled WGS sequence"/>
</dbReference>
<proteinExistence type="predicted"/>